<dbReference type="Gramene" id="PNW86815">
    <property type="protein sequence ID" value="PNW86815"/>
    <property type="gene ID" value="CHLRE_02g096750v5"/>
</dbReference>
<sequence length="110" mass="11623">MSAGLVAGHNAPRLRIKGHAASVLRFFCISVAFTILWIMLTSQLGHYSKLFGPQILLQLNLAFYLPSIPILILSGSLERALDARLGPIGHIGGLVIAATMAAAIFGDVVG</sequence>
<reference evidence="2 3" key="1">
    <citation type="journal article" date="2007" name="Science">
        <title>The Chlamydomonas genome reveals the evolution of key animal and plant functions.</title>
        <authorList>
            <person name="Merchant S.S."/>
            <person name="Prochnik S.E."/>
            <person name="Vallon O."/>
            <person name="Harris E.H."/>
            <person name="Karpowicz S.J."/>
            <person name="Witman G.B."/>
            <person name="Terry A."/>
            <person name="Salamov A."/>
            <person name="Fritz-Laylin L.K."/>
            <person name="Marechal-Drouard L."/>
            <person name="Marshall W.F."/>
            <person name="Qu L.H."/>
            <person name="Nelson D.R."/>
            <person name="Sanderfoot A.A."/>
            <person name="Spalding M.H."/>
            <person name="Kapitonov V.V."/>
            <person name="Ren Q."/>
            <person name="Ferris P."/>
            <person name="Lindquist E."/>
            <person name="Shapiro H."/>
            <person name="Lucas S.M."/>
            <person name="Grimwood J."/>
            <person name="Schmutz J."/>
            <person name="Cardol P."/>
            <person name="Cerutti H."/>
            <person name="Chanfreau G."/>
            <person name="Chen C.L."/>
            <person name="Cognat V."/>
            <person name="Croft M.T."/>
            <person name="Dent R."/>
            <person name="Dutcher S."/>
            <person name="Fernandez E."/>
            <person name="Fukuzawa H."/>
            <person name="Gonzalez-Ballester D."/>
            <person name="Gonzalez-Halphen D."/>
            <person name="Hallmann A."/>
            <person name="Hanikenne M."/>
            <person name="Hippler M."/>
            <person name="Inwood W."/>
            <person name="Jabbari K."/>
            <person name="Kalanon M."/>
            <person name="Kuras R."/>
            <person name="Lefebvre P.A."/>
            <person name="Lemaire S.D."/>
            <person name="Lobanov A.V."/>
            <person name="Lohr M."/>
            <person name="Manuell A."/>
            <person name="Meier I."/>
            <person name="Mets L."/>
            <person name="Mittag M."/>
            <person name="Mittelmeier T."/>
            <person name="Moroney J.V."/>
            <person name="Moseley J."/>
            <person name="Napoli C."/>
            <person name="Nedelcu A.M."/>
            <person name="Niyogi K."/>
            <person name="Novoselov S.V."/>
            <person name="Paulsen I.T."/>
            <person name="Pazour G."/>
            <person name="Purton S."/>
            <person name="Ral J.P."/>
            <person name="Riano-Pachon D.M."/>
            <person name="Riekhof W."/>
            <person name="Rymarquis L."/>
            <person name="Schroda M."/>
            <person name="Stern D."/>
            <person name="Umen J."/>
            <person name="Willows R."/>
            <person name="Wilson N."/>
            <person name="Zimmer S.L."/>
            <person name="Allmer J."/>
            <person name="Balk J."/>
            <person name="Bisova K."/>
            <person name="Chen C.J."/>
            <person name="Elias M."/>
            <person name="Gendler K."/>
            <person name="Hauser C."/>
            <person name="Lamb M.R."/>
            <person name="Ledford H."/>
            <person name="Long J.C."/>
            <person name="Minagawa J."/>
            <person name="Page M.D."/>
            <person name="Pan J."/>
            <person name="Pootakham W."/>
            <person name="Roje S."/>
            <person name="Rose A."/>
            <person name="Stahlberg E."/>
            <person name="Terauchi A.M."/>
            <person name="Yang P."/>
            <person name="Ball S."/>
            <person name="Bowler C."/>
            <person name="Dieckmann C.L."/>
            <person name="Gladyshev V.N."/>
            <person name="Green P."/>
            <person name="Jorgensen R."/>
            <person name="Mayfield S."/>
            <person name="Mueller-Roeber B."/>
            <person name="Rajamani S."/>
            <person name="Sayre R.T."/>
            <person name="Brokstein P."/>
            <person name="Dubchak I."/>
            <person name="Goodstein D."/>
            <person name="Hornick L."/>
            <person name="Huang Y.W."/>
            <person name="Jhaveri J."/>
            <person name="Luo Y."/>
            <person name="Martinez D."/>
            <person name="Ngau W.C."/>
            <person name="Otillar B."/>
            <person name="Poliakov A."/>
            <person name="Porter A."/>
            <person name="Szajkowski L."/>
            <person name="Werner G."/>
            <person name="Zhou K."/>
            <person name="Grigoriev I.V."/>
            <person name="Rokhsar D.S."/>
            <person name="Grossman A.R."/>
        </authorList>
    </citation>
    <scope>NUCLEOTIDE SEQUENCE [LARGE SCALE GENOMIC DNA]</scope>
    <source>
        <strain evidence="3">CC-503</strain>
    </source>
</reference>
<name>A0A2K3E201_CHLRE</name>
<evidence type="ECO:0000313" key="2">
    <source>
        <dbReference type="EMBL" id="PNW86815.1"/>
    </source>
</evidence>
<accession>A0A2K3E201</accession>
<keyword evidence="1" id="KW-0472">Membrane</keyword>
<feature type="transmembrane region" description="Helical" evidence="1">
    <location>
        <begin position="55"/>
        <end position="73"/>
    </location>
</feature>
<dbReference type="InParanoid" id="A0A2K3E201"/>
<evidence type="ECO:0000313" key="3">
    <source>
        <dbReference type="Proteomes" id="UP000006906"/>
    </source>
</evidence>
<dbReference type="RefSeq" id="XP_042927281.1">
    <property type="nucleotide sequence ID" value="XM_043059647.1"/>
</dbReference>
<feature type="transmembrane region" description="Helical" evidence="1">
    <location>
        <begin position="85"/>
        <end position="105"/>
    </location>
</feature>
<dbReference type="GeneID" id="66052393"/>
<gene>
    <name evidence="2" type="ORF">CHLRE_02g096750v5</name>
</gene>
<proteinExistence type="predicted"/>
<keyword evidence="1" id="KW-0812">Transmembrane</keyword>
<dbReference type="EMBL" id="CM008963">
    <property type="protein sequence ID" value="PNW86815.1"/>
    <property type="molecule type" value="Genomic_DNA"/>
</dbReference>
<dbReference type="KEGG" id="cre:CHLRE_02g096750v5"/>
<evidence type="ECO:0000256" key="1">
    <source>
        <dbReference type="SAM" id="Phobius"/>
    </source>
</evidence>
<keyword evidence="3" id="KW-1185">Reference proteome</keyword>
<organism evidence="2 3">
    <name type="scientific">Chlamydomonas reinhardtii</name>
    <name type="common">Chlamydomonas smithii</name>
    <dbReference type="NCBI Taxonomy" id="3055"/>
    <lineage>
        <taxon>Eukaryota</taxon>
        <taxon>Viridiplantae</taxon>
        <taxon>Chlorophyta</taxon>
        <taxon>core chlorophytes</taxon>
        <taxon>Chlorophyceae</taxon>
        <taxon>CS clade</taxon>
        <taxon>Chlamydomonadales</taxon>
        <taxon>Chlamydomonadaceae</taxon>
        <taxon>Chlamydomonas</taxon>
    </lineage>
</organism>
<protein>
    <submittedName>
        <fullName evidence="2">Uncharacterized protein</fullName>
    </submittedName>
</protein>
<dbReference type="AlphaFoldDB" id="A0A2K3E201"/>
<dbReference type="Proteomes" id="UP000006906">
    <property type="component" value="Chromosome 2"/>
</dbReference>
<feature type="transmembrane region" description="Helical" evidence="1">
    <location>
        <begin position="23"/>
        <end position="40"/>
    </location>
</feature>
<dbReference type="OrthoDB" id="548510at2759"/>
<keyword evidence="1" id="KW-1133">Transmembrane helix</keyword>